<keyword evidence="1" id="KW-1133">Transmembrane helix</keyword>
<feature type="transmembrane region" description="Helical" evidence="1">
    <location>
        <begin position="6"/>
        <end position="27"/>
    </location>
</feature>
<keyword evidence="4" id="KW-1185">Reference proteome</keyword>
<protein>
    <submittedName>
        <fullName evidence="3">Cupredoxin domain-containing protein</fullName>
    </submittedName>
</protein>
<gene>
    <name evidence="3" type="ORF">Trichorick_00269</name>
</gene>
<reference evidence="3 4" key="1">
    <citation type="submission" date="2022-10" db="EMBL/GenBank/DDBJ databases">
        <title>Host association and intracellularity evolved multiple times independently in the Rickettsiales.</title>
        <authorList>
            <person name="Castelli M."/>
            <person name="Nardi T."/>
            <person name="Gammuto L."/>
            <person name="Bellinzona G."/>
            <person name="Sabaneyeva E."/>
            <person name="Potekhin A."/>
            <person name="Serra V."/>
            <person name="Petroni G."/>
            <person name="Sassera D."/>
        </authorList>
    </citation>
    <scope>NUCLEOTIDE SEQUENCE [LARGE SCALE GENOMIC DNA]</scope>
    <source>
        <strain evidence="3 4">Kr 154-4</strain>
    </source>
</reference>
<evidence type="ECO:0000256" key="1">
    <source>
        <dbReference type="SAM" id="Phobius"/>
    </source>
</evidence>
<evidence type="ECO:0000313" key="3">
    <source>
        <dbReference type="EMBL" id="WPY00395.1"/>
    </source>
</evidence>
<dbReference type="Pfam" id="PF13473">
    <property type="entry name" value="Cupredoxin_1"/>
    <property type="match status" value="1"/>
</dbReference>
<dbReference type="EMBL" id="CP112932">
    <property type="protein sequence ID" value="WPY00395.1"/>
    <property type="molecule type" value="Genomic_DNA"/>
</dbReference>
<feature type="domain" description="EfeO-type cupredoxin-like" evidence="2">
    <location>
        <begin position="28"/>
        <end position="111"/>
    </location>
</feature>
<dbReference type="Gene3D" id="2.60.40.420">
    <property type="entry name" value="Cupredoxins - blue copper proteins"/>
    <property type="match status" value="1"/>
</dbReference>
<keyword evidence="1" id="KW-0812">Transmembrane</keyword>
<sequence>MNKYFWRLIVSLSLSIYSPIIIGANFLEYNISIENHYFQPSIIEIPAGQKIRLTVCNNDKTIEEFESIDLKREKIIPSHTCVHIILAPLKPGKYNFMGEFHQDTANGHIIVK</sequence>
<dbReference type="InterPro" id="IPR028096">
    <property type="entry name" value="EfeO_Cupredoxin"/>
</dbReference>
<proteinExistence type="predicted"/>
<dbReference type="SUPFAM" id="SSF49503">
    <property type="entry name" value="Cupredoxins"/>
    <property type="match status" value="1"/>
</dbReference>
<keyword evidence="1" id="KW-0472">Membrane</keyword>
<dbReference type="Proteomes" id="UP001326613">
    <property type="component" value="Chromosome"/>
</dbReference>
<evidence type="ECO:0000313" key="4">
    <source>
        <dbReference type="Proteomes" id="UP001326613"/>
    </source>
</evidence>
<organism evidence="3 4">
    <name type="scientific">Candidatus Trichorickettsia mobilis</name>
    <dbReference type="NCBI Taxonomy" id="1346319"/>
    <lineage>
        <taxon>Bacteria</taxon>
        <taxon>Pseudomonadati</taxon>
        <taxon>Pseudomonadota</taxon>
        <taxon>Alphaproteobacteria</taxon>
        <taxon>Rickettsiales</taxon>
        <taxon>Rickettsiaceae</taxon>
        <taxon>Rickettsieae</taxon>
        <taxon>Candidatus Trichorickettsia</taxon>
    </lineage>
</organism>
<dbReference type="RefSeq" id="WP_323738469.1">
    <property type="nucleotide sequence ID" value="NZ_CP112932.1"/>
</dbReference>
<accession>A0ABZ0UQS1</accession>
<evidence type="ECO:0000259" key="2">
    <source>
        <dbReference type="Pfam" id="PF13473"/>
    </source>
</evidence>
<dbReference type="InterPro" id="IPR008972">
    <property type="entry name" value="Cupredoxin"/>
</dbReference>
<name>A0ABZ0UQS1_9RICK</name>